<dbReference type="InterPro" id="IPR003439">
    <property type="entry name" value="ABC_transporter-like_ATP-bd"/>
</dbReference>
<dbReference type="FunFam" id="1.20.1560.10:FF:000010">
    <property type="entry name" value="Multidrug resistance-associated ABC transporter"/>
    <property type="match status" value="1"/>
</dbReference>
<dbReference type="InterPro" id="IPR050173">
    <property type="entry name" value="ABC_transporter_C-like"/>
</dbReference>
<comment type="subcellular location">
    <subcellularLocation>
        <location evidence="1">Membrane</location>
        <topology evidence="1">Multi-pass membrane protein</topology>
    </subcellularLocation>
</comment>
<dbReference type="InterPro" id="IPR003593">
    <property type="entry name" value="AAA+_ATPase"/>
</dbReference>
<organism evidence="11">
    <name type="scientific">Palpitomonas bilix</name>
    <dbReference type="NCBI Taxonomy" id="652834"/>
    <lineage>
        <taxon>Eukaryota</taxon>
        <taxon>Eukaryota incertae sedis</taxon>
    </lineage>
</organism>
<dbReference type="GO" id="GO:0005524">
    <property type="term" value="F:ATP binding"/>
    <property type="evidence" value="ECO:0007669"/>
    <property type="project" value="UniProtKB-KW"/>
</dbReference>
<keyword evidence="7 8" id="KW-0472">Membrane</keyword>
<evidence type="ECO:0000256" key="7">
    <source>
        <dbReference type="ARBA" id="ARBA00023136"/>
    </source>
</evidence>
<dbReference type="PANTHER" id="PTHR24223:SF441">
    <property type="match status" value="1"/>
</dbReference>
<keyword evidence="4" id="KW-0547">Nucleotide-binding</keyword>
<feature type="transmembrane region" description="Helical" evidence="8">
    <location>
        <begin position="20"/>
        <end position="38"/>
    </location>
</feature>
<evidence type="ECO:0000256" key="3">
    <source>
        <dbReference type="ARBA" id="ARBA00022692"/>
    </source>
</evidence>
<protein>
    <recommendedName>
        <fullName evidence="12">ATP-dependent transporter ycf16</fullName>
    </recommendedName>
</protein>
<dbReference type="InterPro" id="IPR036640">
    <property type="entry name" value="ABC1_TM_sf"/>
</dbReference>
<dbReference type="AlphaFoldDB" id="A0A7S3G284"/>
<dbReference type="InterPro" id="IPR017871">
    <property type="entry name" value="ABC_transporter-like_CS"/>
</dbReference>
<dbReference type="Pfam" id="PF00664">
    <property type="entry name" value="ABC_membrane"/>
    <property type="match status" value="1"/>
</dbReference>
<gene>
    <name evidence="11" type="ORF">PBIL07802_LOCUS6723</name>
</gene>
<dbReference type="PROSITE" id="PS50893">
    <property type="entry name" value="ABC_TRANSPORTER_2"/>
    <property type="match status" value="1"/>
</dbReference>
<feature type="domain" description="ABC transmembrane type-1" evidence="10">
    <location>
        <begin position="29"/>
        <end position="329"/>
    </location>
</feature>
<evidence type="ECO:0008006" key="12">
    <source>
        <dbReference type="Google" id="ProtNLM"/>
    </source>
</evidence>
<dbReference type="CDD" id="cd18603">
    <property type="entry name" value="ABC_6TM_MRP1_2_3_6_D2_like"/>
    <property type="match status" value="1"/>
</dbReference>
<dbReference type="PROSITE" id="PS50929">
    <property type="entry name" value="ABC_TM1F"/>
    <property type="match status" value="1"/>
</dbReference>
<keyword evidence="6 8" id="KW-1133">Transmembrane helix</keyword>
<evidence type="ECO:0000256" key="8">
    <source>
        <dbReference type="SAM" id="Phobius"/>
    </source>
</evidence>
<feature type="transmembrane region" description="Helical" evidence="8">
    <location>
        <begin position="83"/>
        <end position="106"/>
    </location>
</feature>
<dbReference type="Pfam" id="PF00005">
    <property type="entry name" value="ABC_tran"/>
    <property type="match status" value="1"/>
</dbReference>
<name>A0A7S3G284_9EUKA</name>
<dbReference type="SMART" id="SM00382">
    <property type="entry name" value="AAA"/>
    <property type="match status" value="1"/>
</dbReference>
<dbReference type="GO" id="GO:0016887">
    <property type="term" value="F:ATP hydrolysis activity"/>
    <property type="evidence" value="ECO:0007669"/>
    <property type="project" value="InterPro"/>
</dbReference>
<dbReference type="Gene3D" id="1.20.1560.10">
    <property type="entry name" value="ABC transporter type 1, transmembrane domain"/>
    <property type="match status" value="1"/>
</dbReference>
<evidence type="ECO:0000256" key="6">
    <source>
        <dbReference type="ARBA" id="ARBA00022989"/>
    </source>
</evidence>
<dbReference type="SUPFAM" id="SSF90123">
    <property type="entry name" value="ABC transporter transmembrane region"/>
    <property type="match status" value="1"/>
</dbReference>
<evidence type="ECO:0000256" key="5">
    <source>
        <dbReference type="ARBA" id="ARBA00022840"/>
    </source>
</evidence>
<sequence>MTVEDRKKGGVSWKVYRTYFNAIGAAASVLSLVLLATGQSAKIFTDYWLAHWAAANSTLNSSLDLAQEGSSTTGAAIDESTSLYLAVFGGLTAVQAILTYIFYVSYYGSTLRGARRLHNAMLRVVSLAPMSFFDTTPVGRIINRFSKDVDVVDQTLPMVLMQYLNCMFAVIGVVVLISTSNPLFLIALIVIGVIYVFVQRYYLRTALELKRLDSVARSPLYAHFNETLTGVASIRAYGCAQAFLKENASRLDKANRVYIPIVTAYRWLSVRLELCGTLMIASTALLGVLSVSSNSTSEQNALAALAISMALSITNTLSWSVRVSTEVESNMNAVERIKEYEELQTESAHYIPHSSPDKAWPTEGRVTLKNVSMKYREDTPLVLKGLTIDIAPGEKVGVVGRTGAGKSSLMTLLFRLVEPCDGSIIVDGVDVTNIGLNDLRSRISIVQQDPTLFIGTARYNLDPPGKKSDAELWTALEQVGLKKAVEALGGLDSELAEGGENMSVGERQLLCMARALLRNSKIIILDEATASVDMETDKALQETIRSSFSSCTVLTIAHRLNTIIDYDRILVMKDGIAAEFDTPAELLRSKPNGVFATLLKETGPSTCSTLTKKAFEVEKQKQS</sequence>
<feature type="transmembrane region" description="Helical" evidence="8">
    <location>
        <begin position="183"/>
        <end position="203"/>
    </location>
</feature>
<dbReference type="InterPro" id="IPR027417">
    <property type="entry name" value="P-loop_NTPase"/>
</dbReference>
<feature type="domain" description="ABC transporter" evidence="9">
    <location>
        <begin position="366"/>
        <end position="599"/>
    </location>
</feature>
<dbReference type="CDD" id="cd03244">
    <property type="entry name" value="ABCC_MRP_domain2"/>
    <property type="match status" value="1"/>
</dbReference>
<dbReference type="Gene3D" id="3.40.50.300">
    <property type="entry name" value="P-loop containing nucleotide triphosphate hydrolases"/>
    <property type="match status" value="1"/>
</dbReference>
<evidence type="ECO:0000256" key="4">
    <source>
        <dbReference type="ARBA" id="ARBA00022741"/>
    </source>
</evidence>
<dbReference type="GO" id="GO:0016020">
    <property type="term" value="C:membrane"/>
    <property type="evidence" value="ECO:0007669"/>
    <property type="project" value="UniProtKB-SubCell"/>
</dbReference>
<dbReference type="PROSITE" id="PS00211">
    <property type="entry name" value="ABC_TRANSPORTER_1"/>
    <property type="match status" value="1"/>
</dbReference>
<dbReference type="FunFam" id="3.40.50.300:FF:000163">
    <property type="entry name" value="Multidrug resistance-associated protein member 4"/>
    <property type="match status" value="1"/>
</dbReference>
<keyword evidence="2" id="KW-0813">Transport</keyword>
<accession>A0A7S3G284</accession>
<evidence type="ECO:0000256" key="1">
    <source>
        <dbReference type="ARBA" id="ARBA00004141"/>
    </source>
</evidence>
<evidence type="ECO:0000256" key="2">
    <source>
        <dbReference type="ARBA" id="ARBA00022448"/>
    </source>
</evidence>
<keyword evidence="5" id="KW-0067">ATP-binding</keyword>
<reference evidence="11" key="1">
    <citation type="submission" date="2021-01" db="EMBL/GenBank/DDBJ databases">
        <authorList>
            <person name="Corre E."/>
            <person name="Pelletier E."/>
            <person name="Niang G."/>
            <person name="Scheremetjew M."/>
            <person name="Finn R."/>
            <person name="Kale V."/>
            <person name="Holt S."/>
            <person name="Cochrane G."/>
            <person name="Meng A."/>
            <person name="Brown T."/>
            <person name="Cohen L."/>
        </authorList>
    </citation>
    <scope>NUCLEOTIDE SEQUENCE</scope>
    <source>
        <strain evidence="11">NIES-2562</strain>
    </source>
</reference>
<feature type="transmembrane region" description="Helical" evidence="8">
    <location>
        <begin position="156"/>
        <end position="177"/>
    </location>
</feature>
<dbReference type="GO" id="GO:0140359">
    <property type="term" value="F:ABC-type transporter activity"/>
    <property type="evidence" value="ECO:0007669"/>
    <property type="project" value="InterPro"/>
</dbReference>
<dbReference type="SUPFAM" id="SSF52540">
    <property type="entry name" value="P-loop containing nucleoside triphosphate hydrolases"/>
    <property type="match status" value="1"/>
</dbReference>
<evidence type="ECO:0000259" key="9">
    <source>
        <dbReference type="PROSITE" id="PS50893"/>
    </source>
</evidence>
<dbReference type="InterPro" id="IPR011527">
    <property type="entry name" value="ABC1_TM_dom"/>
</dbReference>
<keyword evidence="3 8" id="KW-0812">Transmembrane</keyword>
<evidence type="ECO:0000259" key="10">
    <source>
        <dbReference type="PROSITE" id="PS50929"/>
    </source>
</evidence>
<dbReference type="PANTHER" id="PTHR24223">
    <property type="entry name" value="ATP-BINDING CASSETTE SUB-FAMILY C"/>
    <property type="match status" value="1"/>
</dbReference>
<evidence type="ECO:0000313" key="11">
    <source>
        <dbReference type="EMBL" id="CAE0244548.1"/>
    </source>
</evidence>
<proteinExistence type="predicted"/>
<dbReference type="EMBL" id="HBIB01010501">
    <property type="protein sequence ID" value="CAE0244548.1"/>
    <property type="molecule type" value="Transcribed_RNA"/>
</dbReference>